<protein>
    <submittedName>
        <fullName evidence="2">Uncharacterized protein</fullName>
    </submittedName>
</protein>
<gene>
    <name evidence="2" type="ORF">DFR64_1021</name>
</gene>
<dbReference type="Proteomes" id="UP000256388">
    <property type="component" value="Unassembled WGS sequence"/>
</dbReference>
<dbReference type="AlphaFoldDB" id="A0A3E0AHV2"/>
<keyword evidence="3" id="KW-1185">Reference proteome</keyword>
<keyword evidence="1" id="KW-1133">Transmembrane helix</keyword>
<name>A0A3E0AHV2_9CHLR</name>
<dbReference type="EMBL" id="QUMS01000001">
    <property type="protein sequence ID" value="REG11144.1"/>
    <property type="molecule type" value="Genomic_DNA"/>
</dbReference>
<sequence length="156" mass="18147">MPQYYKLPKNWKGRGRISIRYKPFWRNIPIIKKLPYWVGDKVQFHIHFNKYGKSDPLTRNVIHEIIDNSLIKQHDIESLDTEIKGVPIYTEGNLKFSLGITNYPQKNDPLIITANVQNKDRYWFILIAFILGIIGTIVTGIISGFIDITPLILIKP</sequence>
<keyword evidence="1" id="KW-0812">Transmembrane</keyword>
<evidence type="ECO:0000313" key="2">
    <source>
        <dbReference type="EMBL" id="REG11144.1"/>
    </source>
</evidence>
<evidence type="ECO:0000256" key="1">
    <source>
        <dbReference type="SAM" id="Phobius"/>
    </source>
</evidence>
<comment type="caution">
    <text evidence="2">The sequence shown here is derived from an EMBL/GenBank/DDBJ whole genome shotgun (WGS) entry which is preliminary data.</text>
</comment>
<keyword evidence="1" id="KW-0472">Membrane</keyword>
<organism evidence="2 3">
    <name type="scientific">Pelolinea submarina</name>
    <dbReference type="NCBI Taxonomy" id="913107"/>
    <lineage>
        <taxon>Bacteria</taxon>
        <taxon>Bacillati</taxon>
        <taxon>Chloroflexota</taxon>
        <taxon>Anaerolineae</taxon>
        <taxon>Anaerolineales</taxon>
        <taxon>Anaerolineaceae</taxon>
        <taxon>Pelolinea</taxon>
    </lineage>
</organism>
<reference evidence="2 3" key="1">
    <citation type="submission" date="2018-08" db="EMBL/GenBank/DDBJ databases">
        <title>Genomic Encyclopedia of Type Strains, Phase IV (KMG-IV): sequencing the most valuable type-strain genomes for metagenomic binning, comparative biology and taxonomic classification.</title>
        <authorList>
            <person name="Goeker M."/>
        </authorList>
    </citation>
    <scope>NUCLEOTIDE SEQUENCE [LARGE SCALE GENOMIC DNA]</scope>
    <source>
        <strain evidence="2 3">DSM 23923</strain>
    </source>
</reference>
<proteinExistence type="predicted"/>
<dbReference type="RefSeq" id="WP_116224284.1">
    <property type="nucleotide sequence ID" value="NZ_AP018437.1"/>
</dbReference>
<feature type="transmembrane region" description="Helical" evidence="1">
    <location>
        <begin position="122"/>
        <end position="146"/>
    </location>
</feature>
<accession>A0A3E0AHV2</accession>
<evidence type="ECO:0000313" key="3">
    <source>
        <dbReference type="Proteomes" id="UP000256388"/>
    </source>
</evidence>